<dbReference type="Pfam" id="PF13450">
    <property type="entry name" value="NAD_binding_8"/>
    <property type="match status" value="1"/>
</dbReference>
<dbReference type="SUPFAM" id="SSF54373">
    <property type="entry name" value="FAD-linked reductases, C-terminal domain"/>
    <property type="match status" value="1"/>
</dbReference>
<dbReference type="Proteomes" id="UP001470230">
    <property type="component" value="Unassembled WGS sequence"/>
</dbReference>
<sequence>MSNQYDCIVVGAGFAGITAARELAERGNKKVLILERHPHIAGNCYDVENKDGILIHQYGPHIFHTSNKRVFQYLSRFTEWRHYHHCVVGDLHGLLIPIPFNLYSLRLVFDKEKADRLEKKLIETFGLNKKVPILELRKSEDPEIRDLAEFVYENVFLKYTMKQWGKKPNEIDPAVTGRVPVFISRDNGYFQDLYQGMPLNGYTPLAQNIADHPNITIRYETDCRKVLKIDGSKVEFEGKPYNGIIIFTGQVDELFGRCYGMLPYRTLDFAFETHDVTFYQQNSVVNYTVDQDYTRITEFKYLTGQDVPNKTTIVKEYSRQYEGKEGEIPYYTVANPESLQMYQKYVDLASKVPHLYLLGRLAEFKYYNIDGIVEKALELADRILENK</sequence>
<dbReference type="InterPro" id="IPR004379">
    <property type="entry name" value="UDP-GALP_mutase"/>
</dbReference>
<gene>
    <name evidence="7" type="ORF">M9Y10_019166</name>
</gene>
<organism evidence="7 8">
    <name type="scientific">Tritrichomonas musculus</name>
    <dbReference type="NCBI Taxonomy" id="1915356"/>
    <lineage>
        <taxon>Eukaryota</taxon>
        <taxon>Metamonada</taxon>
        <taxon>Parabasalia</taxon>
        <taxon>Tritrichomonadida</taxon>
        <taxon>Tritrichomonadidae</taxon>
        <taxon>Tritrichomonas</taxon>
    </lineage>
</organism>
<comment type="caution">
    <text evidence="7">The sequence shown here is derived from an EMBL/GenBank/DDBJ whole genome shotgun (WGS) entry which is preliminary data.</text>
</comment>
<evidence type="ECO:0000256" key="4">
    <source>
        <dbReference type="ARBA" id="ARBA00022827"/>
    </source>
</evidence>
<protein>
    <recommendedName>
        <fullName evidence="6">UDP-galactopyranose mutase C-terminal domain-containing protein</fullName>
    </recommendedName>
</protein>
<dbReference type="SUPFAM" id="SSF51971">
    <property type="entry name" value="Nucleotide-binding domain"/>
    <property type="match status" value="1"/>
</dbReference>
<evidence type="ECO:0000256" key="3">
    <source>
        <dbReference type="ARBA" id="ARBA00022630"/>
    </source>
</evidence>
<dbReference type="Gene3D" id="3.40.50.720">
    <property type="entry name" value="NAD(P)-binding Rossmann-like Domain"/>
    <property type="match status" value="3"/>
</dbReference>
<evidence type="ECO:0000256" key="1">
    <source>
        <dbReference type="ARBA" id="ARBA00001974"/>
    </source>
</evidence>
<dbReference type="Pfam" id="PF03275">
    <property type="entry name" value="GLF"/>
    <property type="match status" value="1"/>
</dbReference>
<comment type="similarity">
    <text evidence="2">Belongs to the UDP-galactopyranose/dTDP-fucopyranose mutase family.</text>
</comment>
<comment type="cofactor">
    <cofactor evidence="1">
        <name>FAD</name>
        <dbReference type="ChEBI" id="CHEBI:57692"/>
    </cofactor>
</comment>
<dbReference type="PANTHER" id="PTHR21197:SF0">
    <property type="entry name" value="UDP-GALACTOPYRANOSE MUTASE"/>
    <property type="match status" value="1"/>
</dbReference>
<evidence type="ECO:0000256" key="5">
    <source>
        <dbReference type="ARBA" id="ARBA00023235"/>
    </source>
</evidence>
<dbReference type="InterPro" id="IPR015899">
    <property type="entry name" value="UDP-GalPyranose_mutase_C"/>
</dbReference>
<proteinExistence type="inferred from homology"/>
<evidence type="ECO:0000259" key="6">
    <source>
        <dbReference type="Pfam" id="PF03275"/>
    </source>
</evidence>
<accession>A0ABR2HIV9</accession>
<evidence type="ECO:0000256" key="2">
    <source>
        <dbReference type="ARBA" id="ARBA00009321"/>
    </source>
</evidence>
<feature type="domain" description="UDP-galactopyranose mutase C-terminal" evidence="6">
    <location>
        <begin position="155"/>
        <end position="366"/>
    </location>
</feature>
<keyword evidence="5" id="KW-0413">Isomerase</keyword>
<keyword evidence="8" id="KW-1185">Reference proteome</keyword>
<evidence type="ECO:0000313" key="7">
    <source>
        <dbReference type="EMBL" id="KAK8848110.1"/>
    </source>
</evidence>
<reference evidence="7 8" key="1">
    <citation type="submission" date="2024-04" db="EMBL/GenBank/DDBJ databases">
        <title>Tritrichomonas musculus Genome.</title>
        <authorList>
            <person name="Alves-Ferreira E."/>
            <person name="Grigg M."/>
            <person name="Lorenzi H."/>
            <person name="Galac M."/>
        </authorList>
    </citation>
    <scope>NUCLEOTIDE SEQUENCE [LARGE SCALE GENOMIC DNA]</scope>
    <source>
        <strain evidence="7 8">EAF2021</strain>
    </source>
</reference>
<dbReference type="PANTHER" id="PTHR21197">
    <property type="entry name" value="UDP-GALACTOPYRANOSE MUTASE"/>
    <property type="match status" value="1"/>
</dbReference>
<keyword evidence="3" id="KW-0285">Flavoprotein</keyword>
<dbReference type="EMBL" id="JAPFFF010000027">
    <property type="protein sequence ID" value="KAK8848110.1"/>
    <property type="molecule type" value="Genomic_DNA"/>
</dbReference>
<dbReference type="NCBIfam" id="TIGR00031">
    <property type="entry name" value="UDP-GALP_mutase"/>
    <property type="match status" value="1"/>
</dbReference>
<evidence type="ECO:0000313" key="8">
    <source>
        <dbReference type="Proteomes" id="UP001470230"/>
    </source>
</evidence>
<keyword evidence="4" id="KW-0274">FAD</keyword>
<name>A0ABR2HIV9_9EUKA</name>